<dbReference type="PANTHER" id="PTHR10164:SF4">
    <property type="entry name" value="GH23156P"/>
    <property type="match status" value="1"/>
</dbReference>
<dbReference type="FunFam" id="1.20.1270.60:FF:000068">
    <property type="entry name" value="Islet cell autoantigen"/>
    <property type="match status" value="1"/>
</dbReference>
<reference evidence="3" key="1">
    <citation type="submission" date="2021-05" db="EMBL/GenBank/DDBJ databases">
        <authorList>
            <person name="Alioto T."/>
            <person name="Alioto T."/>
            <person name="Gomez Garrido J."/>
        </authorList>
    </citation>
    <scope>NUCLEOTIDE SEQUENCE</scope>
</reference>
<dbReference type="SMART" id="SM01237">
    <property type="entry name" value="ICA69"/>
    <property type="match status" value="1"/>
</dbReference>
<dbReference type="Pfam" id="PF04629">
    <property type="entry name" value="ICA69"/>
    <property type="match status" value="1"/>
</dbReference>
<feature type="domain" description="AH" evidence="2">
    <location>
        <begin position="53"/>
        <end position="256"/>
    </location>
</feature>
<evidence type="ECO:0000256" key="1">
    <source>
        <dbReference type="SAM" id="MobiDB-lite"/>
    </source>
</evidence>
<dbReference type="SUPFAM" id="SSF103657">
    <property type="entry name" value="BAR/IMD domain-like"/>
    <property type="match status" value="1"/>
</dbReference>
<dbReference type="PANTHER" id="PTHR10164">
    <property type="entry name" value="ISLET CELL AUTOANTIGEN 1"/>
    <property type="match status" value="1"/>
</dbReference>
<dbReference type="EMBL" id="HBUF01512481">
    <property type="protein sequence ID" value="CAG6747021.1"/>
    <property type="molecule type" value="Transcribed_RNA"/>
</dbReference>
<dbReference type="InterPro" id="IPR010504">
    <property type="entry name" value="AH_dom"/>
</dbReference>
<evidence type="ECO:0000259" key="2">
    <source>
        <dbReference type="PROSITE" id="PS50870"/>
    </source>
</evidence>
<dbReference type="GO" id="GO:0005794">
    <property type="term" value="C:Golgi apparatus"/>
    <property type="evidence" value="ECO:0007669"/>
    <property type="project" value="TreeGrafter"/>
</dbReference>
<dbReference type="GO" id="GO:0051049">
    <property type="term" value="P:regulation of transport"/>
    <property type="evidence" value="ECO:0007669"/>
    <property type="project" value="TreeGrafter"/>
</dbReference>
<dbReference type="InterPro" id="IPR024114">
    <property type="entry name" value="Islet_autoAg_Ica1/Ica1-like"/>
</dbReference>
<feature type="region of interest" description="Disordered" evidence="1">
    <location>
        <begin position="279"/>
        <end position="299"/>
    </location>
</feature>
<dbReference type="PROSITE" id="PS50870">
    <property type="entry name" value="AH"/>
    <property type="match status" value="1"/>
</dbReference>
<organism evidence="3">
    <name type="scientific">Cacopsylla melanoneura</name>
    <dbReference type="NCBI Taxonomy" id="428564"/>
    <lineage>
        <taxon>Eukaryota</taxon>
        <taxon>Metazoa</taxon>
        <taxon>Ecdysozoa</taxon>
        <taxon>Arthropoda</taxon>
        <taxon>Hexapoda</taxon>
        <taxon>Insecta</taxon>
        <taxon>Pterygota</taxon>
        <taxon>Neoptera</taxon>
        <taxon>Paraneoptera</taxon>
        <taxon>Hemiptera</taxon>
        <taxon>Sternorrhyncha</taxon>
        <taxon>Psylloidea</taxon>
        <taxon>Psyllidae</taxon>
        <taxon>Psyllinae</taxon>
        <taxon>Cacopsylla</taxon>
    </lineage>
</organism>
<dbReference type="AlphaFoldDB" id="A0A8D8ZJ85"/>
<dbReference type="Gene3D" id="1.20.1270.60">
    <property type="entry name" value="Arfaptin homology (AH) domain/BAR domain"/>
    <property type="match status" value="1"/>
</dbReference>
<name>A0A8D8ZJ85_9HEMI</name>
<evidence type="ECO:0000313" key="3">
    <source>
        <dbReference type="EMBL" id="CAG6747021.1"/>
    </source>
</evidence>
<proteinExistence type="predicted"/>
<dbReference type="InterPro" id="IPR006723">
    <property type="entry name" value="Islet_autoAg_Ica1_C"/>
</dbReference>
<dbReference type="Pfam" id="PF06456">
    <property type="entry name" value="Arfaptin"/>
    <property type="match status" value="1"/>
</dbReference>
<feature type="region of interest" description="Disordered" evidence="1">
    <location>
        <begin position="415"/>
        <end position="435"/>
    </location>
</feature>
<protein>
    <submittedName>
        <fullName evidence="3">Islet cell autoantigen 1</fullName>
    </submittedName>
</protein>
<dbReference type="InterPro" id="IPR027267">
    <property type="entry name" value="AH/BAR_dom_sf"/>
</dbReference>
<dbReference type="SMART" id="SM01015">
    <property type="entry name" value="Arfaptin"/>
    <property type="match status" value="1"/>
</dbReference>
<accession>A0A8D8ZJ85</accession>
<dbReference type="GO" id="GO:0019904">
    <property type="term" value="F:protein domain specific binding"/>
    <property type="evidence" value="ECO:0007669"/>
    <property type="project" value="InterPro"/>
</dbReference>
<sequence length="465" mass="51917">MNDHQSSGWTTHQYTGWSDGQDSAMTKLQQQYWVTKQTVFRKLGKKEDECVIASDAELDAKLELFKSIQESCLNLQRIIDRYQERLCSFAQYENEMGRFLKESGKNDKTRAGKMMVAVGKSMSYSGQQRIALRSPLLRLFQEVETFRHRAIEDTLYNVTAMEKARTEYRAALHWMKDISQELNPDTFKQLEKFKKVQDQVKKTKKKFDRQKLDCLEKVDLLSAARCNMFSHALILYQNSLLSFTEKSVQTFQQIATSFKGYQHYEFCVVKELTGLDTGGAGADDEDNQDNTQDHKEDNIVKEDKLLELEESLDDLDLLSTPSHSSIAHQTALISPTPAPGSDSAFDLLGDLSGATSTPGSFSGGFLPSQLLLSSGSMCTGGDKPSLLDSLHSGSILSPGNTAANMSLFDDNLTTSQQTTATKPTTSSGKPSQDKRPWYDLFAELDPLSNPDAIGISQADAQKHNC</sequence>
<feature type="compositionally biased region" description="Low complexity" evidence="1">
    <location>
        <begin position="415"/>
        <end position="430"/>
    </location>
</feature>